<keyword evidence="3" id="KW-1185">Reference proteome</keyword>
<feature type="region of interest" description="Disordered" evidence="1">
    <location>
        <begin position="100"/>
        <end position="122"/>
    </location>
</feature>
<dbReference type="EMBL" id="CAXITT010000010">
    <property type="protein sequence ID" value="CAL1526919.1"/>
    <property type="molecule type" value="Genomic_DNA"/>
</dbReference>
<feature type="non-terminal residue" evidence="2">
    <location>
        <position position="1"/>
    </location>
</feature>
<reference evidence="2 3" key="1">
    <citation type="submission" date="2024-04" db="EMBL/GenBank/DDBJ databases">
        <authorList>
            <consortium name="Genoscope - CEA"/>
            <person name="William W."/>
        </authorList>
    </citation>
    <scope>NUCLEOTIDE SEQUENCE [LARGE SCALE GENOMIC DNA]</scope>
</reference>
<evidence type="ECO:0000313" key="3">
    <source>
        <dbReference type="Proteomes" id="UP001497497"/>
    </source>
</evidence>
<gene>
    <name evidence="2" type="ORF">GSLYS_00001096001</name>
</gene>
<evidence type="ECO:0000256" key="1">
    <source>
        <dbReference type="SAM" id="MobiDB-lite"/>
    </source>
</evidence>
<protein>
    <submittedName>
        <fullName evidence="2">Uncharacterized protein</fullName>
    </submittedName>
</protein>
<accession>A0AAV2H3W8</accession>
<dbReference type="AlphaFoldDB" id="A0AAV2H3W8"/>
<comment type="caution">
    <text evidence="2">The sequence shown here is derived from an EMBL/GenBank/DDBJ whole genome shotgun (WGS) entry which is preliminary data.</text>
</comment>
<name>A0AAV2H3W8_LYMST</name>
<proteinExistence type="predicted"/>
<organism evidence="2 3">
    <name type="scientific">Lymnaea stagnalis</name>
    <name type="common">Great pond snail</name>
    <name type="synonym">Helix stagnalis</name>
    <dbReference type="NCBI Taxonomy" id="6523"/>
    <lineage>
        <taxon>Eukaryota</taxon>
        <taxon>Metazoa</taxon>
        <taxon>Spiralia</taxon>
        <taxon>Lophotrochozoa</taxon>
        <taxon>Mollusca</taxon>
        <taxon>Gastropoda</taxon>
        <taxon>Heterobranchia</taxon>
        <taxon>Euthyneura</taxon>
        <taxon>Panpulmonata</taxon>
        <taxon>Hygrophila</taxon>
        <taxon>Lymnaeoidea</taxon>
        <taxon>Lymnaeidae</taxon>
        <taxon>Lymnaea</taxon>
    </lineage>
</organism>
<evidence type="ECO:0000313" key="2">
    <source>
        <dbReference type="EMBL" id="CAL1526919.1"/>
    </source>
</evidence>
<dbReference type="Proteomes" id="UP001497497">
    <property type="component" value="Unassembled WGS sequence"/>
</dbReference>
<sequence>FVCVRPDPCTRCEPGYKRRTHFCWCSTPQLPSSRSYIKPEVPLDHSLVSQFPLQFKKELSPFLGGQILSAAAQCSYSSLLPSHSQLWLRGPRHAALSCPRKSSRENSAAPMPSLRAFPPKGHRPWPLVNTENSWSLPDSPSTSLRPLGTPTACCPPPWTWVETTTRGSMPATPAFSRIQMMVS</sequence>